<sequence length="24" mass="2905">MTENCGHGREYLQFKKIQIVRIKL</sequence>
<proteinExistence type="predicted"/>
<dbReference type="AlphaFoldDB" id="A0A0A8ZNT4"/>
<dbReference type="EMBL" id="GBRH01259480">
    <property type="protein sequence ID" value="JAD38415.1"/>
    <property type="molecule type" value="Transcribed_RNA"/>
</dbReference>
<organism evidence="1">
    <name type="scientific">Arundo donax</name>
    <name type="common">Giant reed</name>
    <name type="synonym">Donax arundinaceus</name>
    <dbReference type="NCBI Taxonomy" id="35708"/>
    <lineage>
        <taxon>Eukaryota</taxon>
        <taxon>Viridiplantae</taxon>
        <taxon>Streptophyta</taxon>
        <taxon>Embryophyta</taxon>
        <taxon>Tracheophyta</taxon>
        <taxon>Spermatophyta</taxon>
        <taxon>Magnoliopsida</taxon>
        <taxon>Liliopsida</taxon>
        <taxon>Poales</taxon>
        <taxon>Poaceae</taxon>
        <taxon>PACMAD clade</taxon>
        <taxon>Arundinoideae</taxon>
        <taxon>Arundineae</taxon>
        <taxon>Arundo</taxon>
    </lineage>
</organism>
<evidence type="ECO:0000313" key="1">
    <source>
        <dbReference type="EMBL" id="JAD38415.1"/>
    </source>
</evidence>
<accession>A0A0A8ZNT4</accession>
<protein>
    <submittedName>
        <fullName evidence="1">Uncharacterized protein</fullName>
    </submittedName>
</protein>
<reference evidence="1" key="1">
    <citation type="submission" date="2014-09" db="EMBL/GenBank/DDBJ databases">
        <authorList>
            <person name="Magalhaes I.L.F."/>
            <person name="Oliveira U."/>
            <person name="Santos F.R."/>
            <person name="Vidigal T.H.D.A."/>
            <person name="Brescovit A.D."/>
            <person name="Santos A.J."/>
        </authorList>
    </citation>
    <scope>NUCLEOTIDE SEQUENCE</scope>
    <source>
        <tissue evidence="1">Shoot tissue taken approximately 20 cm above the soil surface</tissue>
    </source>
</reference>
<reference evidence="1" key="2">
    <citation type="journal article" date="2015" name="Data Brief">
        <title>Shoot transcriptome of the giant reed, Arundo donax.</title>
        <authorList>
            <person name="Barrero R.A."/>
            <person name="Guerrero F.D."/>
            <person name="Moolhuijzen P."/>
            <person name="Goolsby J.A."/>
            <person name="Tidwell J."/>
            <person name="Bellgard S.E."/>
            <person name="Bellgard M.I."/>
        </authorList>
    </citation>
    <scope>NUCLEOTIDE SEQUENCE</scope>
    <source>
        <tissue evidence="1">Shoot tissue taken approximately 20 cm above the soil surface</tissue>
    </source>
</reference>
<name>A0A0A8ZNT4_ARUDO</name>